<proteinExistence type="predicted"/>
<dbReference type="EMBL" id="RCHS01003687">
    <property type="protein sequence ID" value="RMX40075.1"/>
    <property type="molecule type" value="Genomic_DNA"/>
</dbReference>
<comment type="caution">
    <text evidence="1">The sequence shown here is derived from an EMBL/GenBank/DDBJ whole genome shotgun (WGS) entry which is preliminary data.</text>
</comment>
<accession>A0A3M6TFC0</accession>
<gene>
    <name evidence="1" type="ORF">pdam_00002274</name>
</gene>
<organism evidence="1 2">
    <name type="scientific">Pocillopora damicornis</name>
    <name type="common">Cauliflower coral</name>
    <name type="synonym">Millepora damicornis</name>
    <dbReference type="NCBI Taxonomy" id="46731"/>
    <lineage>
        <taxon>Eukaryota</taxon>
        <taxon>Metazoa</taxon>
        <taxon>Cnidaria</taxon>
        <taxon>Anthozoa</taxon>
        <taxon>Hexacorallia</taxon>
        <taxon>Scleractinia</taxon>
        <taxon>Astrocoeniina</taxon>
        <taxon>Pocilloporidae</taxon>
        <taxon>Pocillopora</taxon>
    </lineage>
</organism>
<dbReference type="Proteomes" id="UP000275408">
    <property type="component" value="Unassembled WGS sequence"/>
</dbReference>
<name>A0A3M6TFC0_POCDA</name>
<dbReference type="OrthoDB" id="5980014at2759"/>
<dbReference type="AlphaFoldDB" id="A0A3M6TFC0"/>
<protein>
    <submittedName>
        <fullName evidence="1">Uncharacterized protein</fullName>
    </submittedName>
</protein>
<reference evidence="1 2" key="1">
    <citation type="journal article" date="2018" name="Sci. Rep.">
        <title>Comparative analysis of the Pocillopora damicornis genome highlights role of immune system in coral evolution.</title>
        <authorList>
            <person name="Cunning R."/>
            <person name="Bay R.A."/>
            <person name="Gillette P."/>
            <person name="Baker A.C."/>
            <person name="Traylor-Knowles N."/>
        </authorList>
    </citation>
    <scope>NUCLEOTIDE SEQUENCE [LARGE SCALE GENOMIC DNA]</scope>
    <source>
        <strain evidence="1">RSMAS</strain>
        <tissue evidence="1">Whole animal</tissue>
    </source>
</reference>
<evidence type="ECO:0000313" key="2">
    <source>
        <dbReference type="Proteomes" id="UP000275408"/>
    </source>
</evidence>
<sequence length="1137" mass="129678">MQDKTDEEFQRGLNAYNERSEDTLTLYFSENGKYYIAKAEIFVCWPNGTFQFIIQDFDPEAVQAMGKIIFLQIVLYLVACNVLCLHASGHSSETCSQENSECGKKGSKWVQAKESNSNDFQSIPSKIEEALNEALHSKSAGFPEFRINPDEIMALMEEQKGKNKDSSKGESDKISLVTKLTKVVTTIQKGIEKIKTKDPLKIFEGVLDIVSSLLNLVDAGKPYSFIFRILSEAVGMFFTESRQNQPSVVHQLTDVVHGEMIHFNKRLQDQKYDGLKLRVSEQIFQLQRMKEGEKLDDPSLWNDYMQFLGELASRFESPLPFKYESYLIDDPDVKDYVTAVVKYSEAHSCFMALLFAAKAKYTELRTAHEDDIATVDRKMTFQIKEAKGKLSFLSDRRFLTFLGRIDGGKLTKIVALSRITRDRNLVETVRQSLGLSPMPDFSTIESSAQKVSQQAVPLRSVEICNWLLLQYFGVKYSIQFINEADFPIKIVSGEVGWSQGNQLQFVKILPPRSSYRREANFGFSTAGYILLHLDGDSSSSDLRNNRAIEFAASKPFYESKINMQDKTDGEFLRGLNAYNERSEDTVTLYFTENGKYYIAKAEIFVCWPYRTFRFIIQDFNPEATQTIESNSKVFQIISEIMKALGDLLSKSAGFPEFRKKLKDVKDSVEEQKDKDKDSGKGKWDEETFKGVKKIIITSKESIENFESKKPLEFLKGMIKLATSVAKLVDASPYASGLLYVLEAVCVLITESEPNKPSVIHRLTEVHDDMIHLNERLHDQKYNGLKLRMSEQIIQVQQMKEGEKLDDPSLWNDYVQFLGELAIRFESPLPFKYEKKLTKDPDVKDFVTAIVTYSEAFSSFMTHLFAVVAVYTKVGMAQEDVYAVHRKMNYQTKEAEEKLSFLSEERYLTFLGKIDGGKLTKIVALSRRIRDKILVETVRHSLGLSPMPNLTTVESSAKKVSQQAVTLRSVEKCISSPYLFFDGYVSIQFFNDVDVPMKIVSGEVGGNQGNQFQFEQIVEPRKSYRQVTDYSFSTGGYIVLYFNSSMVSSDLENIRVIEFAMSHGYMTNKTGMQDKTDEEFSGGQDALDESSVYPVTLYFSENGKYYIAKAEYFVCWPEYTFRFIIQDFDPEAVGDGEH</sequence>
<keyword evidence="2" id="KW-1185">Reference proteome</keyword>
<evidence type="ECO:0000313" key="1">
    <source>
        <dbReference type="EMBL" id="RMX40075.1"/>
    </source>
</evidence>